<evidence type="ECO:0000313" key="2">
    <source>
        <dbReference type="EMBL" id="KAH7305966.1"/>
    </source>
</evidence>
<dbReference type="AlphaFoldDB" id="A0A8K0SBW8"/>
<protein>
    <submittedName>
        <fullName evidence="2">Uncharacterized protein</fullName>
    </submittedName>
</protein>
<sequence>MVRSLKLRLVRKVAISMPSRSGLSLRLPRKKTPSPGVPVSQLQLRLRNDSPTTQGAARPSSRHHPLSRIVMTRAT</sequence>
<evidence type="ECO:0000256" key="1">
    <source>
        <dbReference type="SAM" id="MobiDB-lite"/>
    </source>
</evidence>
<evidence type="ECO:0000313" key="3">
    <source>
        <dbReference type="Proteomes" id="UP000813444"/>
    </source>
</evidence>
<name>A0A8K0SBW8_9HYPO</name>
<accession>A0A8K0SBW8</accession>
<dbReference type="EMBL" id="JAGPNK010000017">
    <property type="protein sequence ID" value="KAH7305966.1"/>
    <property type="molecule type" value="Genomic_DNA"/>
</dbReference>
<keyword evidence="3" id="KW-1185">Reference proteome</keyword>
<feature type="region of interest" description="Disordered" evidence="1">
    <location>
        <begin position="20"/>
        <end position="39"/>
    </location>
</feature>
<gene>
    <name evidence="2" type="ORF">B0I35DRAFT_443596</name>
</gene>
<proteinExistence type="predicted"/>
<feature type="region of interest" description="Disordered" evidence="1">
    <location>
        <begin position="47"/>
        <end position="75"/>
    </location>
</feature>
<organism evidence="2 3">
    <name type="scientific">Stachybotrys elegans</name>
    <dbReference type="NCBI Taxonomy" id="80388"/>
    <lineage>
        <taxon>Eukaryota</taxon>
        <taxon>Fungi</taxon>
        <taxon>Dikarya</taxon>
        <taxon>Ascomycota</taxon>
        <taxon>Pezizomycotina</taxon>
        <taxon>Sordariomycetes</taxon>
        <taxon>Hypocreomycetidae</taxon>
        <taxon>Hypocreales</taxon>
        <taxon>Stachybotryaceae</taxon>
        <taxon>Stachybotrys</taxon>
    </lineage>
</organism>
<reference evidence="2" key="1">
    <citation type="journal article" date="2021" name="Nat. Commun.">
        <title>Genetic determinants of endophytism in the Arabidopsis root mycobiome.</title>
        <authorList>
            <person name="Mesny F."/>
            <person name="Miyauchi S."/>
            <person name="Thiergart T."/>
            <person name="Pickel B."/>
            <person name="Atanasova L."/>
            <person name="Karlsson M."/>
            <person name="Huettel B."/>
            <person name="Barry K.W."/>
            <person name="Haridas S."/>
            <person name="Chen C."/>
            <person name="Bauer D."/>
            <person name="Andreopoulos W."/>
            <person name="Pangilinan J."/>
            <person name="LaButti K."/>
            <person name="Riley R."/>
            <person name="Lipzen A."/>
            <person name="Clum A."/>
            <person name="Drula E."/>
            <person name="Henrissat B."/>
            <person name="Kohler A."/>
            <person name="Grigoriev I.V."/>
            <person name="Martin F.M."/>
            <person name="Hacquard S."/>
        </authorList>
    </citation>
    <scope>NUCLEOTIDE SEQUENCE</scope>
    <source>
        <strain evidence="2">MPI-CAGE-CH-0235</strain>
    </source>
</reference>
<feature type="non-terminal residue" evidence="2">
    <location>
        <position position="1"/>
    </location>
</feature>
<comment type="caution">
    <text evidence="2">The sequence shown here is derived from an EMBL/GenBank/DDBJ whole genome shotgun (WGS) entry which is preliminary data.</text>
</comment>
<dbReference type="Proteomes" id="UP000813444">
    <property type="component" value="Unassembled WGS sequence"/>
</dbReference>